<dbReference type="RefSeq" id="XP_064710032.1">
    <property type="nucleotide sequence ID" value="XM_064853633.1"/>
</dbReference>
<dbReference type="Gene3D" id="1.20.970.30">
    <property type="entry name" value="eIF4G, eIF4E-binding domain"/>
    <property type="match status" value="1"/>
</dbReference>
<feature type="region of interest" description="Disordered" evidence="8">
    <location>
        <begin position="963"/>
        <end position="1018"/>
    </location>
</feature>
<feature type="region of interest" description="Disordered" evidence="8">
    <location>
        <begin position="1325"/>
        <end position="1494"/>
    </location>
</feature>
<feature type="domain" description="MIF4G" evidence="9">
    <location>
        <begin position="1064"/>
        <end position="1304"/>
    </location>
</feature>
<dbReference type="EMBL" id="JAVRRD010000004">
    <property type="protein sequence ID" value="KAK5060211.1"/>
    <property type="molecule type" value="Genomic_DNA"/>
</dbReference>
<feature type="compositionally biased region" description="Basic and acidic residues" evidence="8">
    <location>
        <begin position="719"/>
        <end position="745"/>
    </location>
</feature>
<feature type="region of interest" description="Disordered" evidence="8">
    <location>
        <begin position="403"/>
        <end position="496"/>
    </location>
</feature>
<dbReference type="InterPro" id="IPR016024">
    <property type="entry name" value="ARM-type_fold"/>
</dbReference>
<comment type="similarity">
    <text evidence="2">Belongs to the eukaryotic initiation factor 4G family.</text>
</comment>
<evidence type="ECO:0000313" key="10">
    <source>
        <dbReference type="EMBL" id="KAK5060211.1"/>
    </source>
</evidence>
<dbReference type="InterPro" id="IPR036211">
    <property type="entry name" value="eIF4G_eIF4E-bd_sf"/>
</dbReference>
<dbReference type="GO" id="GO:0010494">
    <property type="term" value="C:cytoplasmic stress granule"/>
    <property type="evidence" value="ECO:0007669"/>
    <property type="project" value="UniProtKB-ARBA"/>
</dbReference>
<dbReference type="PANTHER" id="PTHR23253">
    <property type="entry name" value="EUKARYOTIC TRANSLATION INITIATION FACTOR 4 GAMMA"/>
    <property type="match status" value="1"/>
</dbReference>
<keyword evidence="11" id="KW-1185">Reference proteome</keyword>
<evidence type="ECO:0000256" key="1">
    <source>
        <dbReference type="ARBA" id="ARBA00004496"/>
    </source>
</evidence>
<feature type="compositionally biased region" description="Polar residues" evidence="8">
    <location>
        <begin position="287"/>
        <end position="300"/>
    </location>
</feature>
<dbReference type="GO" id="GO:0016281">
    <property type="term" value="C:eukaryotic translation initiation factor 4F complex"/>
    <property type="evidence" value="ECO:0007669"/>
    <property type="project" value="TreeGrafter"/>
</dbReference>
<feature type="compositionally biased region" description="Basic and acidic residues" evidence="8">
    <location>
        <begin position="1325"/>
        <end position="1335"/>
    </location>
</feature>
<keyword evidence="3" id="KW-0963">Cytoplasm</keyword>
<feature type="compositionally biased region" description="Pro residues" evidence="8">
    <location>
        <begin position="104"/>
        <end position="116"/>
    </location>
</feature>
<feature type="compositionally biased region" description="Basic and acidic residues" evidence="8">
    <location>
        <begin position="1481"/>
        <end position="1494"/>
    </location>
</feature>
<dbReference type="Gene3D" id="1.25.40.180">
    <property type="match status" value="1"/>
</dbReference>
<dbReference type="PANTHER" id="PTHR23253:SF9">
    <property type="entry name" value="EUKARYOTIC TRANSLATION INITIATION FACTOR 4 GAMMA 2"/>
    <property type="match status" value="1"/>
</dbReference>
<keyword evidence="7" id="KW-0648">Protein biosynthesis</keyword>
<comment type="caution">
    <text evidence="10">The sequence shown here is derived from an EMBL/GenBank/DDBJ whole genome shotgun (WGS) entry which is preliminary data.</text>
</comment>
<keyword evidence="6" id="KW-0694">RNA-binding</keyword>
<feature type="compositionally biased region" description="Polar residues" evidence="8">
    <location>
        <begin position="70"/>
        <end position="101"/>
    </location>
</feature>
<feature type="region of interest" description="Disordered" evidence="8">
    <location>
        <begin position="515"/>
        <end position="572"/>
    </location>
</feature>
<feature type="compositionally biased region" description="Basic and acidic residues" evidence="8">
    <location>
        <begin position="610"/>
        <end position="665"/>
    </location>
</feature>
<evidence type="ECO:0000256" key="4">
    <source>
        <dbReference type="ARBA" id="ARBA00022540"/>
    </source>
</evidence>
<dbReference type="InterPro" id="IPR022745">
    <property type="entry name" value="eIF4G1_eIF4E-bd"/>
</dbReference>
<feature type="compositionally biased region" description="Basic and acidic residues" evidence="8">
    <location>
        <begin position="562"/>
        <end position="572"/>
    </location>
</feature>
<feature type="compositionally biased region" description="Low complexity" evidence="8">
    <location>
        <begin position="446"/>
        <end position="457"/>
    </location>
</feature>
<feature type="compositionally biased region" description="Polar residues" evidence="8">
    <location>
        <begin position="900"/>
        <end position="916"/>
    </location>
</feature>
<feature type="compositionally biased region" description="Low complexity" evidence="8">
    <location>
        <begin position="128"/>
        <end position="140"/>
    </location>
</feature>
<dbReference type="GO" id="GO:0003729">
    <property type="term" value="F:mRNA binding"/>
    <property type="evidence" value="ECO:0007669"/>
    <property type="project" value="TreeGrafter"/>
</dbReference>
<dbReference type="FunFam" id="1.20.970.30:FF:000001">
    <property type="entry name" value="Eukaryotic translation initiation factor subunit eIF-4F, putative"/>
    <property type="match status" value="1"/>
</dbReference>
<dbReference type="SUPFAM" id="SSF48371">
    <property type="entry name" value="ARM repeat"/>
    <property type="match status" value="1"/>
</dbReference>
<feature type="compositionally biased region" description="Low complexity" evidence="8">
    <location>
        <begin position="403"/>
        <end position="420"/>
    </location>
</feature>
<dbReference type="FunFam" id="1.25.40.180:FF:000020">
    <property type="entry name" value="Eukaryotic translation initiation factor subunit"/>
    <property type="match status" value="1"/>
</dbReference>
<dbReference type="GeneID" id="89978254"/>
<dbReference type="SMART" id="SM00543">
    <property type="entry name" value="MIF4G"/>
    <property type="match status" value="1"/>
</dbReference>
<dbReference type="GO" id="GO:0003743">
    <property type="term" value="F:translation initiation factor activity"/>
    <property type="evidence" value="ECO:0007669"/>
    <property type="project" value="UniProtKB-KW"/>
</dbReference>
<evidence type="ECO:0000256" key="7">
    <source>
        <dbReference type="ARBA" id="ARBA00022917"/>
    </source>
</evidence>
<feature type="region of interest" description="Disordered" evidence="8">
    <location>
        <begin position="284"/>
        <end position="346"/>
    </location>
</feature>
<gene>
    <name evidence="10" type="ORF">LTR84_010096</name>
</gene>
<dbReference type="Proteomes" id="UP001358417">
    <property type="component" value="Unassembled WGS sequence"/>
</dbReference>
<sequence>MSAAVGGAPSHGHSDSVNGRPPTIPAIPSVNGTVAVPEHLRKASNAAASGGSPAFTTNGGAQAGAQNKIQFGSLPTGNNNPSPAIGTPHQNTANLSVNQLNPRVPSPSNSPSPIPQPASVSGGRPPSTFQGQGNGFTFGQMPGDPNDPTGLARGVAHMQFGPPQEHMRRGSTQSIHSDVGNQGLPTGPGRGGYGGPQGRGRGYNPNFNNPQISYSPSHNFRPPNNGRNMQGGYPGRGQQLPYAGSPAMGTRSPALVHAQPGTPNMGQVHMMTQVPGQNGYYQGGPQHVNNHHPSFFSSSREPAKERGKSTRGRARASRATARGRGSGRGGHEEGPFYSKDPASDHYRPDLAALQNSQATLVVPDLSPESGNFEHFLTQRQGFGFPTQADPSIQMLYNQQYYGQGPMQGQYPPQYGMGPQQSPRPPYQQGVYAPNMQPGYSNQGVAPPSMSRQSSQMSGPERPGSSVGQQSHTPAPSGPPHPTARTPSVSAPKTSYTIPPKKSAAIIIKNTAGEVVSFGKPPPSPAASTPTLPPQSAPTPPSRTASAADNSHARTESVSANKSADEAKKSMQEAIAKKIAEDEAKEKLAKEVADKAEMDKKAAAAAAQEAEENKAKAEALEKETKEAEARDAAAAAKKAEDEKAEAAKKAEEEKAKATEAAEASKQDDDDEIDYDAIEREIAEQEAEEARRAEEYNRKKAADLEAKRKREEEEAAAYEANMKEMERKAEEAELAREKEKAEGASVDEASKKMFADLKANPFGTPASVESPSAHTPVESGSATPVSDVSMPPPVRAPGKRGKAAELTLDTKKPIEPPEPSATLKALQASKRLADLSKVVYPADIASPSPALNANAPADRKFKYDKEFLLQFQSVFKEKPSLDWDARIRDVMGEGDSARPTGSARTPSGMGNRSASSRGAPQMGSFGPMGSFGGARPSLPAGTTSEQRFAASNAALRSGAMAANPFAQFGRPGQMAPPMGRTPSNNPLGPIPGSPRVGSTRGGSRAESKRGKHPKQENEKAMPLTAGMNIGALETSSTGWKARSIGQPTAPGPALGGEGLMEPDVVQRKVKAALNKMTPEKFDKLADQILEIAAQSKHETDGRTLRQVIQLTFEKATDEAHWAPMYAAFARRMLEAMSPDIKDENIKDKNGSVVTGGNLFRKYLLNRCQEEFERGWKVNLPPREEGVTEEAALLSDEYYVAAAAKRRGLGLVKFIGELFKLSMLTERIMHECVKKLVDYEGTPDEAEVESLTSLLRTIGRQLDSSESKAQGRMDLYFERINQIIAIPDLNSRLKFMLMDIVDLRSKGWVSKEDDKGPKTIQAIHAEAEQRAREEELKRIASQGGRGGGGRMPMGRGDARSFSQYGQVPPPDNSNRVGTDDLRRLGNRSNRNTSNTGPGSLGPSLMGGRTNSGRRGLGPGGLLNRGDDSNTSSRTGTPPAGKEKEKKDESSTNAFSALAALENDAPGSPPSNPASPPTSKSQPAIERERSRSPEKTTG</sequence>
<feature type="region of interest" description="Disordered" evidence="8">
    <location>
        <begin position="595"/>
        <end position="745"/>
    </location>
</feature>
<feature type="region of interest" description="Disordered" evidence="8">
    <location>
        <begin position="1"/>
        <end position="30"/>
    </location>
</feature>
<feature type="compositionally biased region" description="Pro residues" evidence="8">
    <location>
        <begin position="1463"/>
        <end position="1472"/>
    </location>
</feature>
<evidence type="ECO:0000259" key="9">
    <source>
        <dbReference type="SMART" id="SM00543"/>
    </source>
</evidence>
<evidence type="ECO:0000256" key="2">
    <source>
        <dbReference type="ARBA" id="ARBA00005775"/>
    </source>
</evidence>
<feature type="region of interest" description="Disordered" evidence="8">
    <location>
        <begin position="70"/>
        <end position="152"/>
    </location>
</feature>
<organism evidence="10 11">
    <name type="scientific">Exophiala bonariae</name>
    <dbReference type="NCBI Taxonomy" id="1690606"/>
    <lineage>
        <taxon>Eukaryota</taxon>
        <taxon>Fungi</taxon>
        <taxon>Dikarya</taxon>
        <taxon>Ascomycota</taxon>
        <taxon>Pezizomycotina</taxon>
        <taxon>Eurotiomycetes</taxon>
        <taxon>Chaetothyriomycetidae</taxon>
        <taxon>Chaetothyriales</taxon>
        <taxon>Herpotrichiellaceae</taxon>
        <taxon>Exophiala</taxon>
    </lineage>
</organism>
<evidence type="ECO:0000256" key="6">
    <source>
        <dbReference type="ARBA" id="ARBA00022884"/>
    </source>
</evidence>
<dbReference type="SUPFAM" id="SSF101489">
    <property type="entry name" value="Eukaryotic initiation factor 4f subunit eIF4g, eIF4e-binding domain"/>
    <property type="match status" value="1"/>
</dbReference>
<dbReference type="Pfam" id="PF02854">
    <property type="entry name" value="MIF4G"/>
    <property type="match status" value="1"/>
</dbReference>
<reference evidence="10 11" key="1">
    <citation type="submission" date="2023-08" db="EMBL/GenBank/DDBJ databases">
        <title>Black Yeasts Isolated from many extreme environments.</title>
        <authorList>
            <person name="Coleine C."/>
            <person name="Stajich J.E."/>
            <person name="Selbmann L."/>
        </authorList>
    </citation>
    <scope>NUCLEOTIDE SEQUENCE [LARGE SCALE GENOMIC DNA]</scope>
    <source>
        <strain evidence="10 11">CCFEE 5792</strain>
    </source>
</reference>
<feature type="region of interest" description="Disordered" evidence="8">
    <location>
        <begin position="889"/>
        <end position="941"/>
    </location>
</feature>
<accession>A0AAV9NNZ8</accession>
<keyword evidence="4" id="KW-0396">Initiation factor</keyword>
<evidence type="ECO:0000256" key="3">
    <source>
        <dbReference type="ARBA" id="ARBA00022490"/>
    </source>
</evidence>
<feature type="compositionally biased region" description="Polar residues" evidence="8">
    <location>
        <begin position="765"/>
        <end position="784"/>
    </location>
</feature>
<keyword evidence="5" id="KW-0597">Phosphoprotein</keyword>
<feature type="compositionally biased region" description="Basic and acidic residues" evidence="8">
    <location>
        <begin position="675"/>
        <end position="710"/>
    </location>
</feature>
<feature type="compositionally biased region" description="Low complexity" evidence="8">
    <location>
        <begin position="1393"/>
        <end position="1404"/>
    </location>
</feature>
<name>A0AAV9NNZ8_9EURO</name>
<protein>
    <recommendedName>
        <fullName evidence="9">MIF4G domain-containing protein</fullName>
    </recommendedName>
</protein>
<feature type="compositionally biased region" description="Polar residues" evidence="8">
    <location>
        <begin position="484"/>
        <end position="496"/>
    </location>
</feature>
<dbReference type="InterPro" id="IPR003890">
    <property type="entry name" value="MIF4G-like_typ-3"/>
</dbReference>
<comment type="subcellular location">
    <subcellularLocation>
        <location evidence="1">Cytoplasm</location>
    </subcellularLocation>
</comment>
<feature type="compositionally biased region" description="Polar residues" evidence="8">
    <location>
        <begin position="1383"/>
        <end position="1392"/>
    </location>
</feature>
<proteinExistence type="inferred from homology"/>
<evidence type="ECO:0000256" key="5">
    <source>
        <dbReference type="ARBA" id="ARBA00022553"/>
    </source>
</evidence>
<feature type="compositionally biased region" description="Basic and acidic residues" evidence="8">
    <location>
        <begin position="1001"/>
        <end position="1017"/>
    </location>
</feature>
<feature type="region of interest" description="Disordered" evidence="8">
    <location>
        <begin position="758"/>
        <end position="818"/>
    </location>
</feature>
<dbReference type="Pfam" id="PF12152">
    <property type="entry name" value="eIF_4G1"/>
    <property type="match status" value="1"/>
</dbReference>
<evidence type="ECO:0000313" key="11">
    <source>
        <dbReference type="Proteomes" id="UP001358417"/>
    </source>
</evidence>
<feature type="compositionally biased region" description="Pro residues" evidence="8">
    <location>
        <begin position="519"/>
        <end position="540"/>
    </location>
</feature>
<feature type="compositionally biased region" description="Basic and acidic residues" evidence="8">
    <location>
        <begin position="1437"/>
        <end position="1446"/>
    </location>
</feature>
<evidence type="ECO:0000256" key="8">
    <source>
        <dbReference type="SAM" id="MobiDB-lite"/>
    </source>
</evidence>